<dbReference type="SUPFAM" id="SSF47323">
    <property type="entry name" value="Anticodon-binding domain of a subclass of class I aminoacyl-tRNA synthetases"/>
    <property type="match status" value="1"/>
</dbReference>
<dbReference type="InterPro" id="IPR011042">
    <property type="entry name" value="6-blade_b-propeller_TolB-like"/>
</dbReference>
<dbReference type="GO" id="GO:0004814">
    <property type="term" value="F:arginine-tRNA ligase activity"/>
    <property type="evidence" value="ECO:0007669"/>
    <property type="project" value="UniProtKB-EC"/>
</dbReference>
<dbReference type="Pfam" id="PF20241">
    <property type="entry name" value="DUF6598"/>
    <property type="match status" value="1"/>
</dbReference>
<dbReference type="InterPro" id="IPR008909">
    <property type="entry name" value="DALR_anticod-bd"/>
</dbReference>
<dbReference type="InterPro" id="IPR046533">
    <property type="entry name" value="DUF6598"/>
</dbReference>
<dbReference type="PANTHER" id="PTHR11956:SF5">
    <property type="entry name" value="ARGININE--TRNA LIGASE, CYTOPLASMIC"/>
    <property type="match status" value="1"/>
</dbReference>
<evidence type="ECO:0000313" key="4">
    <source>
        <dbReference type="EMBL" id="PWA83909.1"/>
    </source>
</evidence>
<dbReference type="EMBL" id="PKPP01001289">
    <property type="protein sequence ID" value="PWA83909.1"/>
    <property type="molecule type" value="Genomic_DNA"/>
</dbReference>
<evidence type="ECO:0000256" key="2">
    <source>
        <dbReference type="ARBA" id="ARBA00049339"/>
    </source>
</evidence>
<feature type="domain" description="DALR anticodon binding" evidence="3">
    <location>
        <begin position="662"/>
        <end position="759"/>
    </location>
</feature>
<reference evidence="4 5" key="1">
    <citation type="journal article" date="2018" name="Mol. Plant">
        <title>The genome of Artemisia annua provides insight into the evolution of Asteraceae family and artemisinin biosynthesis.</title>
        <authorList>
            <person name="Shen Q."/>
            <person name="Zhang L."/>
            <person name="Liao Z."/>
            <person name="Wang S."/>
            <person name="Yan T."/>
            <person name="Shi P."/>
            <person name="Liu M."/>
            <person name="Fu X."/>
            <person name="Pan Q."/>
            <person name="Wang Y."/>
            <person name="Lv Z."/>
            <person name="Lu X."/>
            <person name="Zhang F."/>
            <person name="Jiang W."/>
            <person name="Ma Y."/>
            <person name="Chen M."/>
            <person name="Hao X."/>
            <person name="Li L."/>
            <person name="Tang Y."/>
            <person name="Lv G."/>
            <person name="Zhou Y."/>
            <person name="Sun X."/>
            <person name="Brodelius P.E."/>
            <person name="Rose J.K.C."/>
            <person name="Tang K."/>
        </authorList>
    </citation>
    <scope>NUCLEOTIDE SEQUENCE [LARGE SCALE GENOMIC DNA]</scope>
    <source>
        <strain evidence="5">cv. Huhao1</strain>
        <tissue evidence="4">Leaf</tissue>
    </source>
</reference>
<dbReference type="GO" id="GO:0005524">
    <property type="term" value="F:ATP binding"/>
    <property type="evidence" value="ECO:0007669"/>
    <property type="project" value="InterPro"/>
</dbReference>
<dbReference type="InterPro" id="IPR009080">
    <property type="entry name" value="tRNAsynth_Ia_anticodon-bd"/>
</dbReference>
<keyword evidence="5" id="KW-1185">Reference proteome</keyword>
<evidence type="ECO:0000256" key="1">
    <source>
        <dbReference type="ARBA" id="ARBA00012837"/>
    </source>
</evidence>
<dbReference type="GO" id="GO:0005737">
    <property type="term" value="C:cytoplasm"/>
    <property type="evidence" value="ECO:0007669"/>
    <property type="project" value="InterPro"/>
</dbReference>
<dbReference type="AlphaFoldDB" id="A0A2U1PDW5"/>
<evidence type="ECO:0000259" key="3">
    <source>
        <dbReference type="SMART" id="SM00836"/>
    </source>
</evidence>
<dbReference type="InterPro" id="IPR036695">
    <property type="entry name" value="Arg-tRNA-synth_N_sf"/>
</dbReference>
<name>A0A2U1PDW5_ARTAN</name>
<protein>
    <recommendedName>
        <fullName evidence="1">arginine--tRNA ligase</fullName>
        <ecNumber evidence="1">6.1.1.19</ecNumber>
    </recommendedName>
</protein>
<dbReference type="EC" id="6.1.1.19" evidence="1"/>
<gene>
    <name evidence="4" type="ORF">CTI12_AA163780</name>
</gene>
<dbReference type="STRING" id="35608.A0A2U1PDW5"/>
<sequence>MYSRLIRVERPRSPPSPRRIQARKDLLESGTTSEPTEKLMENKKIAQVVIWGVANNLLKVKEAEMFVWKDIEMHKSIAQDLIIKSFHFIIFLTILIDCYRFDSRSADEKRLKADERFYFSDLTEEQLIPLFSEVREFRFVPCKVYLSYNTDDAKASTREVSWQTPNPTFYTYDLPKDTAHCKLGSGHHQLFGSIQAAGVSLDPASPSFNIFNHKYKDPILVPQLGSLSPHFISYCSIPFSTSVKIAAKLYVATDKVDDMKHSFDYYDCYRGKDPTERFNDAFEVCNDCAVINLENFAKRPNGGSGSYTLKGRDGHLKMYYVALKYAVDAALEVVFDATSEETKVAGRVMAYYGKNFDYGCSPAEEVDYKAMLFETKQNEVIKPGKINLMRSVLSVPAQFSLVIDAHLTDSTSGAIILSGVYEFLVPTDGSISVGCILGNDCFLKLKVDWKLPPFAEETTPAKRPYYSELTKKQVFAERSIYAPVSMDEEVYRWSLQEKISKAFSYFLHGTLHCEKGAVSISISTGTKADDCDYLCTSVLNIWPELRSEPYFEGPKSAGLLYRAKLLFFPQARMLERCVVGGPGFLKFKLSGKWIAKVLYEESKKRFEEDAEFRNRTQQVQGWDRRHKNVWVQICKISRDRYQEVYQRLGVHVEEEGNTAAYLQYTYARIFKIKGASIKQVAKLEVETLTLKDGKERELGLHLLRFTEVLGKVCRVLAPHIMCEYLYVLCKKFDELYSPSWQVESGEDSKLLLCEATKVQTPPPPPPHRNLQYARPLTTDVDGKPILFANDLDIHSNGSIFFTDTSRKYNRVCFKAKHRYEVSNPLPSKLKSTTPVHPFVRPTIKLNKTHKKITDLENKRQDLD</sequence>
<dbReference type="Gene3D" id="3.30.1360.70">
    <property type="entry name" value="Arginyl tRNA synthetase N-terminal domain"/>
    <property type="match status" value="1"/>
</dbReference>
<dbReference type="PANTHER" id="PTHR11956">
    <property type="entry name" value="ARGINYL-TRNA SYNTHETASE"/>
    <property type="match status" value="1"/>
</dbReference>
<organism evidence="4 5">
    <name type="scientific">Artemisia annua</name>
    <name type="common">Sweet wormwood</name>
    <dbReference type="NCBI Taxonomy" id="35608"/>
    <lineage>
        <taxon>Eukaryota</taxon>
        <taxon>Viridiplantae</taxon>
        <taxon>Streptophyta</taxon>
        <taxon>Embryophyta</taxon>
        <taxon>Tracheophyta</taxon>
        <taxon>Spermatophyta</taxon>
        <taxon>Magnoliopsida</taxon>
        <taxon>eudicotyledons</taxon>
        <taxon>Gunneridae</taxon>
        <taxon>Pentapetalae</taxon>
        <taxon>asterids</taxon>
        <taxon>campanulids</taxon>
        <taxon>Asterales</taxon>
        <taxon>Asteraceae</taxon>
        <taxon>Asteroideae</taxon>
        <taxon>Anthemideae</taxon>
        <taxon>Artemisiinae</taxon>
        <taxon>Artemisia</taxon>
    </lineage>
</organism>
<keyword evidence="4" id="KW-0436">Ligase</keyword>
<comment type="caution">
    <text evidence="4">The sequence shown here is derived from an EMBL/GenBank/DDBJ whole genome shotgun (WGS) entry which is preliminary data.</text>
</comment>
<proteinExistence type="predicted"/>
<dbReference type="GO" id="GO:0006420">
    <property type="term" value="P:arginyl-tRNA aminoacylation"/>
    <property type="evidence" value="ECO:0007669"/>
    <property type="project" value="InterPro"/>
</dbReference>
<dbReference type="Proteomes" id="UP000245207">
    <property type="component" value="Unassembled WGS sequence"/>
</dbReference>
<evidence type="ECO:0000313" key="5">
    <source>
        <dbReference type="Proteomes" id="UP000245207"/>
    </source>
</evidence>
<dbReference type="SMART" id="SM00836">
    <property type="entry name" value="DALR_1"/>
    <property type="match status" value="1"/>
</dbReference>
<accession>A0A2U1PDW5</accession>
<comment type="catalytic activity">
    <reaction evidence="2">
        <text>tRNA(Arg) + L-arginine + ATP = L-arginyl-tRNA(Arg) + AMP + diphosphate</text>
        <dbReference type="Rhea" id="RHEA:20301"/>
        <dbReference type="Rhea" id="RHEA-COMP:9658"/>
        <dbReference type="Rhea" id="RHEA-COMP:9673"/>
        <dbReference type="ChEBI" id="CHEBI:30616"/>
        <dbReference type="ChEBI" id="CHEBI:32682"/>
        <dbReference type="ChEBI" id="CHEBI:33019"/>
        <dbReference type="ChEBI" id="CHEBI:78442"/>
        <dbReference type="ChEBI" id="CHEBI:78513"/>
        <dbReference type="ChEBI" id="CHEBI:456215"/>
        <dbReference type="EC" id="6.1.1.19"/>
    </reaction>
</comment>
<dbReference type="OrthoDB" id="68056at2759"/>
<dbReference type="Gene3D" id="2.120.10.30">
    <property type="entry name" value="TolB, C-terminal domain"/>
    <property type="match status" value="1"/>
</dbReference>
<dbReference type="Pfam" id="PF05746">
    <property type="entry name" value="DALR_1"/>
    <property type="match status" value="1"/>
</dbReference>
<dbReference type="Gene3D" id="1.10.730.10">
    <property type="entry name" value="Isoleucyl-tRNA Synthetase, Domain 1"/>
    <property type="match status" value="1"/>
</dbReference>
<dbReference type="InterPro" id="IPR001278">
    <property type="entry name" value="Arg-tRNA-ligase"/>
</dbReference>